<dbReference type="EMBL" id="UPTC01001067">
    <property type="protein sequence ID" value="VBB30992.1"/>
    <property type="molecule type" value="Genomic_DNA"/>
</dbReference>
<organism evidence="6 7">
    <name type="scientific">Acanthocheilonema viteae</name>
    <name type="common">Filarial nematode worm</name>
    <name type="synonym">Dipetalonema viteae</name>
    <dbReference type="NCBI Taxonomy" id="6277"/>
    <lineage>
        <taxon>Eukaryota</taxon>
        <taxon>Metazoa</taxon>
        <taxon>Ecdysozoa</taxon>
        <taxon>Nematoda</taxon>
        <taxon>Chromadorea</taxon>
        <taxon>Rhabditida</taxon>
        <taxon>Spirurina</taxon>
        <taxon>Spiruromorpha</taxon>
        <taxon>Filarioidea</taxon>
        <taxon>Onchocercidae</taxon>
        <taxon>Acanthocheilonema</taxon>
    </lineage>
</organism>
<feature type="domain" description="F-box" evidence="5">
    <location>
        <begin position="370"/>
        <end position="424"/>
    </location>
</feature>
<keyword evidence="2" id="KW-0863">Zinc-finger</keyword>
<dbReference type="InterPro" id="IPR031890">
    <property type="entry name" value="Fbxo30/Fbxo40"/>
</dbReference>
<dbReference type="InterPro" id="IPR036047">
    <property type="entry name" value="F-box-like_dom_sf"/>
</dbReference>
<proteinExistence type="predicted"/>
<dbReference type="GO" id="GO:0061630">
    <property type="term" value="F:ubiquitin protein ligase activity"/>
    <property type="evidence" value="ECO:0007669"/>
    <property type="project" value="InterPro"/>
</dbReference>
<keyword evidence="1" id="KW-0479">Metal-binding</keyword>
<dbReference type="InterPro" id="IPR043013">
    <property type="entry name" value="Znf_TRAF_N"/>
</dbReference>
<dbReference type="Pfam" id="PF15966">
    <property type="entry name" value="F-box_4"/>
    <property type="match status" value="1"/>
</dbReference>
<dbReference type="Pfam" id="PF15965">
    <property type="entry name" value="zf-TRAF_2"/>
    <property type="match status" value="1"/>
</dbReference>
<dbReference type="Gene3D" id="3.30.40.150">
    <property type="entry name" value="TRAF-like zinc-finger, N-terminal subdomain"/>
    <property type="match status" value="1"/>
</dbReference>
<gene>
    <name evidence="6" type="ORF">NAV_LOCUS5783</name>
</gene>
<reference evidence="6 7" key="1">
    <citation type="submission" date="2018-08" db="EMBL/GenBank/DDBJ databases">
        <authorList>
            <person name="Laetsch R D."/>
            <person name="Stevens L."/>
            <person name="Kumar S."/>
            <person name="Blaxter L. M."/>
        </authorList>
    </citation>
    <scope>NUCLEOTIDE SEQUENCE [LARGE SCALE GENOMIC DNA]</scope>
</reference>
<dbReference type="Proteomes" id="UP000276991">
    <property type="component" value="Unassembled WGS sequence"/>
</dbReference>
<keyword evidence="3" id="KW-0833">Ubl conjugation pathway</keyword>
<dbReference type="InterPro" id="IPR001293">
    <property type="entry name" value="Znf_TRAF"/>
</dbReference>
<dbReference type="PROSITE" id="PS50181">
    <property type="entry name" value="FBOX"/>
    <property type="match status" value="1"/>
</dbReference>
<sequence>MDEDERKVAQTEAIYSINIDSTDIDDHIHCAYCFCVDCQYNRCALLSCPECRAILHSCKLEDHLLICGKVYVSCLCAAFGCPVLLRRDRMSQHLKHCCASAICCAVQWNRRTLSNYAKRKLKRFAKGLEQWETEFEMDDREIDVCAALVDQKAIIDSYQISRKDRKRLTDFQNPCHPLMPLRLSLEKLSYFADEDSSDEENRQKEIQLKHKRSPFENCYLCKFDPASQHLHVLGNISFEGSEKATEEVIPPVKVSLLPPFYERRHLCLNIGRERFSVFARKGENMPCVQKGISVYTFCCNESFRRDEYCTHYELSHMGADDCIGRCPMYIDGCPFYYFKAKPCWGELRYNHYLNCVVHRPPEPSILPSEGSPLYDLPPIILIEILQYLDSASLRCLSSTCKHMRLMCFEVASDSAMVHIKWERAESGNWSEKCFMWEFSKCQKPIHEWKNASTTILSNHLSECAFNVPEKFNHDRIALLPTVKQAFSETIHPIGGRNQRRVEQIVQSIRKNGAVVGAGNRPGFYYIVTYVLLQ</sequence>
<evidence type="ECO:0000256" key="1">
    <source>
        <dbReference type="ARBA" id="ARBA00022723"/>
    </source>
</evidence>
<dbReference type="AlphaFoldDB" id="A0A498SQF3"/>
<evidence type="ECO:0000256" key="2">
    <source>
        <dbReference type="ARBA" id="ARBA00022771"/>
    </source>
</evidence>
<dbReference type="CDD" id="cd09917">
    <property type="entry name" value="F-box_SF"/>
    <property type="match status" value="1"/>
</dbReference>
<evidence type="ECO:0000256" key="4">
    <source>
        <dbReference type="ARBA" id="ARBA00022833"/>
    </source>
</evidence>
<protein>
    <recommendedName>
        <fullName evidence="5">F-box domain-containing protein</fullName>
    </recommendedName>
</protein>
<dbReference type="GO" id="GO:0008270">
    <property type="term" value="F:zinc ion binding"/>
    <property type="evidence" value="ECO:0007669"/>
    <property type="project" value="UniProtKB-KW"/>
</dbReference>
<evidence type="ECO:0000256" key="3">
    <source>
        <dbReference type="ARBA" id="ARBA00022786"/>
    </source>
</evidence>
<dbReference type="InterPro" id="IPR001810">
    <property type="entry name" value="F-box_dom"/>
</dbReference>
<evidence type="ECO:0000313" key="7">
    <source>
        <dbReference type="Proteomes" id="UP000276991"/>
    </source>
</evidence>
<dbReference type="PANTHER" id="PTHR15933:SF20">
    <property type="entry name" value="F-BOX DOMAIN-CONTAINING PROTEIN"/>
    <property type="match status" value="1"/>
</dbReference>
<dbReference type="OrthoDB" id="5918172at2759"/>
<keyword evidence="7" id="KW-1185">Reference proteome</keyword>
<evidence type="ECO:0000259" key="5">
    <source>
        <dbReference type="PROSITE" id="PS50181"/>
    </source>
</evidence>
<dbReference type="PANTHER" id="PTHR15933">
    <property type="entry name" value="PROTEIN CBG16327"/>
    <property type="match status" value="1"/>
</dbReference>
<keyword evidence="4" id="KW-0862">Zinc</keyword>
<evidence type="ECO:0000313" key="6">
    <source>
        <dbReference type="EMBL" id="VBB30992.1"/>
    </source>
</evidence>
<accession>A0A498SQF3</accession>
<name>A0A498SQF3_ACAVI</name>
<dbReference type="STRING" id="6277.A0A498SQF3"/>
<dbReference type="SUPFAM" id="SSF81383">
    <property type="entry name" value="F-box domain"/>
    <property type="match status" value="1"/>
</dbReference>